<keyword evidence="1" id="KW-0175">Coiled coil</keyword>
<name>A0AAD5XYP5_9FUNG</name>
<keyword evidence="3" id="KW-0472">Membrane</keyword>
<protein>
    <submittedName>
        <fullName evidence="4">Uncharacterized protein</fullName>
    </submittedName>
</protein>
<accession>A0AAD5XYP5</accession>
<keyword evidence="5" id="KW-1185">Reference proteome</keyword>
<feature type="compositionally biased region" description="Low complexity" evidence="2">
    <location>
        <begin position="37"/>
        <end position="51"/>
    </location>
</feature>
<organism evidence="4 5">
    <name type="scientific">Clydaea vesicula</name>
    <dbReference type="NCBI Taxonomy" id="447962"/>
    <lineage>
        <taxon>Eukaryota</taxon>
        <taxon>Fungi</taxon>
        <taxon>Fungi incertae sedis</taxon>
        <taxon>Chytridiomycota</taxon>
        <taxon>Chytridiomycota incertae sedis</taxon>
        <taxon>Chytridiomycetes</taxon>
        <taxon>Lobulomycetales</taxon>
        <taxon>Lobulomycetaceae</taxon>
        <taxon>Clydaea</taxon>
    </lineage>
</organism>
<evidence type="ECO:0000256" key="3">
    <source>
        <dbReference type="SAM" id="Phobius"/>
    </source>
</evidence>
<evidence type="ECO:0000256" key="1">
    <source>
        <dbReference type="SAM" id="Coils"/>
    </source>
</evidence>
<sequence length="647" mass="75638">MNTVELENDFDAIKRTSPLKRSISSASVANTFKNKNKASPTSNNASTNSQSDDSEAEGYLYQDESLNNSLFPVHKSLHCDEDEDLSFISGNNTPAFNDLQVSKRESEKTKILHDVINEKETVIRTLTQELCQLKECLERNEVALKEEKNVTKNLSYIQKNLESEIAKLKNCVLEEHENYGKCKELLERQKDDKLKYEVMIEALNQDLETSLREIEIKQELLQESEIEIETLKKDYASLSEFVLVNGEKIAELSVKCDYKKKENLELKNEIKELKVKYHEALDDCERESMTFSRSLNDEIALQSHADFNGEKCNFCHSAFKKTAETSCQSLCIKFKDNFSQTDREQLSFDQVPFDLQLLKFTELEKSVNLNETECYRIKSLTDLIANTYSEQSNKIAELKMHDVESKLTLKNCSGSITELKNYLHDIKSEFDLELERRRNLLLKLRRQGEVDSKDISKSKNLSPLRSDEKFTDSTEMILRMEISPKKDTYKVSNELRDDTRIFKKLSSLWKSQNKNYLIKKNQNSKLTNALTKQKNETFKPKKKIFYSTLIMFFTVLFFLLARVKIYKNHQKLFHVGLTLELNNLINLQTGFNDYDIFYLKIDTIKSYFNGDNGEFENKRNLHRFDLNYFLYKENNEVDSFHEYYTPT</sequence>
<keyword evidence="3" id="KW-0812">Transmembrane</keyword>
<dbReference type="EMBL" id="JADGJW010000246">
    <property type="protein sequence ID" value="KAJ3221175.1"/>
    <property type="molecule type" value="Genomic_DNA"/>
</dbReference>
<feature type="region of interest" description="Disordered" evidence="2">
    <location>
        <begin position="31"/>
        <end position="56"/>
    </location>
</feature>
<gene>
    <name evidence="4" type="ORF">HK099_003706</name>
</gene>
<feature type="coiled-coil region" evidence="1">
    <location>
        <begin position="186"/>
        <end position="287"/>
    </location>
</feature>
<comment type="caution">
    <text evidence="4">The sequence shown here is derived from an EMBL/GenBank/DDBJ whole genome shotgun (WGS) entry which is preliminary data.</text>
</comment>
<evidence type="ECO:0000313" key="5">
    <source>
        <dbReference type="Proteomes" id="UP001211065"/>
    </source>
</evidence>
<feature type="transmembrane region" description="Helical" evidence="3">
    <location>
        <begin position="544"/>
        <end position="561"/>
    </location>
</feature>
<keyword evidence="3" id="KW-1133">Transmembrane helix</keyword>
<dbReference type="Proteomes" id="UP001211065">
    <property type="component" value="Unassembled WGS sequence"/>
</dbReference>
<proteinExistence type="predicted"/>
<evidence type="ECO:0000256" key="2">
    <source>
        <dbReference type="SAM" id="MobiDB-lite"/>
    </source>
</evidence>
<evidence type="ECO:0000313" key="4">
    <source>
        <dbReference type="EMBL" id="KAJ3221175.1"/>
    </source>
</evidence>
<reference evidence="4" key="1">
    <citation type="submission" date="2020-05" db="EMBL/GenBank/DDBJ databases">
        <title>Phylogenomic resolution of chytrid fungi.</title>
        <authorList>
            <person name="Stajich J.E."/>
            <person name="Amses K."/>
            <person name="Simmons R."/>
            <person name="Seto K."/>
            <person name="Myers J."/>
            <person name="Bonds A."/>
            <person name="Quandt C.A."/>
            <person name="Barry K."/>
            <person name="Liu P."/>
            <person name="Grigoriev I."/>
            <person name="Longcore J.E."/>
            <person name="James T.Y."/>
        </authorList>
    </citation>
    <scope>NUCLEOTIDE SEQUENCE</scope>
    <source>
        <strain evidence="4">JEL0476</strain>
    </source>
</reference>
<dbReference type="AlphaFoldDB" id="A0AAD5XYP5"/>